<accession>A0ABM3S0G1</accession>
<dbReference type="RefSeq" id="XP_057383342.1">
    <property type="nucleotide sequence ID" value="XM_057527359.1"/>
</dbReference>
<organism evidence="2 3">
    <name type="scientific">Balaenoptera acutorostrata</name>
    <name type="common">Common minke whale</name>
    <name type="synonym">Balaena rostrata</name>
    <dbReference type="NCBI Taxonomy" id="9767"/>
    <lineage>
        <taxon>Eukaryota</taxon>
        <taxon>Metazoa</taxon>
        <taxon>Chordata</taxon>
        <taxon>Craniata</taxon>
        <taxon>Vertebrata</taxon>
        <taxon>Euteleostomi</taxon>
        <taxon>Mammalia</taxon>
        <taxon>Eutheria</taxon>
        <taxon>Laurasiatheria</taxon>
        <taxon>Artiodactyla</taxon>
        <taxon>Whippomorpha</taxon>
        <taxon>Cetacea</taxon>
        <taxon>Mysticeti</taxon>
        <taxon>Balaenopteridae</taxon>
        <taxon>Balaenoptera</taxon>
    </lineage>
</organism>
<feature type="compositionally biased region" description="Low complexity" evidence="1">
    <location>
        <begin position="73"/>
        <end position="82"/>
    </location>
</feature>
<evidence type="ECO:0000313" key="2">
    <source>
        <dbReference type="Proteomes" id="UP001652580"/>
    </source>
</evidence>
<name>A0ABM3S0G1_BALAC</name>
<protein>
    <submittedName>
        <fullName evidence="3">Zinc finger protein 664 isoform X2</fullName>
    </submittedName>
</protein>
<evidence type="ECO:0000256" key="1">
    <source>
        <dbReference type="SAM" id="MobiDB-lite"/>
    </source>
</evidence>
<keyword evidence="2" id="KW-1185">Reference proteome</keyword>
<reference evidence="3" key="1">
    <citation type="submission" date="2025-08" db="UniProtKB">
        <authorList>
            <consortium name="RefSeq"/>
        </authorList>
    </citation>
    <scope>IDENTIFICATION</scope>
</reference>
<gene>
    <name evidence="3" type="primary">ZNF664</name>
</gene>
<sequence>MGGAAGGAGSRPPALPRPGRRGRSVGTARRAHLAGSHPSARRGARWERGPGRRGLSALTGRAAEAPARRRSASRPSRASRASYSGDEEPSRHPAQIAAAAGRLHCLTITRAGFSPSRIPRLLLPFSHCGPCLCLFFWNVLGVLTSVTVDLPECSPLPDRCWVLNVCGTYACMHACADPASEFNFQGCCINDDFLLDLLLECNSEQHTEFFPPGIYNLVRDTEQKARNNKVIMSSLRFEGIK</sequence>
<dbReference type="GeneID" id="103013210"/>
<feature type="region of interest" description="Disordered" evidence="1">
    <location>
        <begin position="1"/>
        <end position="93"/>
    </location>
</feature>
<evidence type="ECO:0000313" key="3">
    <source>
        <dbReference type="RefSeq" id="XP_057383342.1"/>
    </source>
</evidence>
<proteinExistence type="predicted"/>
<dbReference type="Proteomes" id="UP001652580">
    <property type="component" value="Chromosome 13"/>
</dbReference>